<dbReference type="RefSeq" id="WP_150053566.1">
    <property type="nucleotide sequence ID" value="NZ_VWVM01000027.1"/>
</dbReference>
<gene>
    <name evidence="1" type="ORF">F3I20_22050</name>
</gene>
<dbReference type="EMBL" id="VWVM01000027">
    <property type="protein sequence ID" value="KAA6118690.1"/>
    <property type="molecule type" value="Genomic_DNA"/>
</dbReference>
<accession>A0AB34CEG8</accession>
<dbReference type="InterPro" id="IPR025153">
    <property type="entry name" value="Ead_Ea22"/>
</dbReference>
<proteinExistence type="predicted"/>
<comment type="caution">
    <text evidence="1">The sequence shown here is derived from an EMBL/GenBank/DDBJ whole genome shotgun (WGS) entry which is preliminary data.</text>
</comment>
<sequence>MEKLNELVELAKKATSGDWTTDARNSVVAVNDQVNNGFVICAASGCDKSHNAAFIAAANPVTILAIADAFGALEQRLAELEKQEPIYQLMDDEHWYDAAPHIYYENISYGNVGRIVYARPAPVINLAELVPREIEITVTEGVRHGLVNGSICNPHRADGWNACVAAILRNIAEAQRLNANTRP</sequence>
<dbReference type="Pfam" id="PF13935">
    <property type="entry name" value="Ead_Ea22"/>
    <property type="match status" value="1"/>
</dbReference>
<reference evidence="1 2" key="1">
    <citation type="submission" date="2019-09" db="EMBL/GenBank/DDBJ databases">
        <title>Genomic diversity of phyloplane-associated Pantoea species in Pakistan cotton crop.</title>
        <authorList>
            <person name="Tufail M.R."/>
            <person name="Cook D.R."/>
        </authorList>
    </citation>
    <scope>NUCLEOTIDE SEQUENCE [LARGE SCALE GENOMIC DNA]</scope>
    <source>
        <strain evidence="1 2">B_8</strain>
    </source>
</reference>
<dbReference type="Proteomes" id="UP000324255">
    <property type="component" value="Unassembled WGS sequence"/>
</dbReference>
<organism evidence="1 2">
    <name type="scientific">Candidatus Pantoea gossypiicola</name>
    <dbReference type="NCBI Taxonomy" id="2608008"/>
    <lineage>
        <taxon>Bacteria</taxon>
        <taxon>Pseudomonadati</taxon>
        <taxon>Pseudomonadota</taxon>
        <taxon>Gammaproteobacteria</taxon>
        <taxon>Enterobacterales</taxon>
        <taxon>Erwiniaceae</taxon>
        <taxon>Pantoea</taxon>
    </lineage>
</organism>
<evidence type="ECO:0008006" key="3">
    <source>
        <dbReference type="Google" id="ProtNLM"/>
    </source>
</evidence>
<name>A0AB34CEG8_9GAMM</name>
<evidence type="ECO:0000313" key="2">
    <source>
        <dbReference type="Proteomes" id="UP000324255"/>
    </source>
</evidence>
<keyword evidence="2" id="KW-1185">Reference proteome</keyword>
<evidence type="ECO:0000313" key="1">
    <source>
        <dbReference type="EMBL" id="KAA6118690.1"/>
    </source>
</evidence>
<protein>
    <recommendedName>
        <fullName evidence="3">Ead/Ea22-like family protein</fullName>
    </recommendedName>
</protein>
<dbReference type="AlphaFoldDB" id="A0AB34CEG8"/>